<evidence type="ECO:0000313" key="17">
    <source>
        <dbReference type="EMBL" id="CAF1046868.1"/>
    </source>
</evidence>
<keyword evidence="8" id="KW-0675">Receptor</keyword>
<feature type="transmembrane region" description="Helical" evidence="14">
    <location>
        <begin position="539"/>
        <end position="559"/>
    </location>
</feature>
<evidence type="ECO:0000256" key="10">
    <source>
        <dbReference type="ARBA" id="ARBA00023257"/>
    </source>
</evidence>
<protein>
    <recommendedName>
        <fullName evidence="16">Ionotropic glutamate receptor C-terminal domain-containing protein</fullName>
    </recommendedName>
</protein>
<keyword evidence="12" id="KW-0407">Ion channel</keyword>
<dbReference type="Proteomes" id="UP000663882">
    <property type="component" value="Unassembled WGS sequence"/>
</dbReference>
<keyword evidence="10" id="KW-0628">Postsynaptic cell membrane</keyword>
<dbReference type="InterPro" id="IPR001320">
    <property type="entry name" value="Iontro_rcpt_C"/>
</dbReference>
<dbReference type="InterPro" id="IPR000337">
    <property type="entry name" value="GPCR_3"/>
</dbReference>
<keyword evidence="4 14" id="KW-1133">Transmembrane helix</keyword>
<evidence type="ECO:0000256" key="12">
    <source>
        <dbReference type="ARBA" id="ARBA00023303"/>
    </source>
</evidence>
<dbReference type="Pfam" id="PF01094">
    <property type="entry name" value="ANF_receptor"/>
    <property type="match status" value="1"/>
</dbReference>
<evidence type="ECO:0000256" key="13">
    <source>
        <dbReference type="ARBA" id="ARBA00034100"/>
    </source>
</evidence>
<feature type="domain" description="Ionotropic glutamate receptor C-terminal" evidence="16">
    <location>
        <begin position="464"/>
        <end position="762"/>
    </location>
</feature>
<evidence type="ECO:0000256" key="2">
    <source>
        <dbReference type="ARBA" id="ARBA00022448"/>
    </source>
</evidence>
<accession>A0A814K5K5</accession>
<keyword evidence="9" id="KW-0325">Glycoprotein</keyword>
<evidence type="ECO:0000256" key="14">
    <source>
        <dbReference type="SAM" id="Phobius"/>
    </source>
</evidence>
<dbReference type="PRINTS" id="PR00248">
    <property type="entry name" value="GPCRMGR"/>
</dbReference>
<organism evidence="17 18">
    <name type="scientific">Rotaria sordida</name>
    <dbReference type="NCBI Taxonomy" id="392033"/>
    <lineage>
        <taxon>Eukaryota</taxon>
        <taxon>Metazoa</taxon>
        <taxon>Spiralia</taxon>
        <taxon>Gnathifera</taxon>
        <taxon>Rotifera</taxon>
        <taxon>Eurotatoria</taxon>
        <taxon>Bdelloidea</taxon>
        <taxon>Philodinida</taxon>
        <taxon>Philodinidae</taxon>
        <taxon>Rotaria</taxon>
    </lineage>
</organism>
<evidence type="ECO:0000256" key="15">
    <source>
        <dbReference type="SAM" id="SignalP"/>
    </source>
</evidence>
<gene>
    <name evidence="17" type="ORF">RFH988_LOCUS16517</name>
</gene>
<dbReference type="InterPro" id="IPR001828">
    <property type="entry name" value="ANF_lig-bd_rcpt"/>
</dbReference>
<keyword evidence="2" id="KW-0813">Transport</keyword>
<feature type="signal peptide" evidence="15">
    <location>
        <begin position="1"/>
        <end position="24"/>
    </location>
</feature>
<evidence type="ECO:0000256" key="7">
    <source>
        <dbReference type="ARBA" id="ARBA00023136"/>
    </source>
</evidence>
<dbReference type="GO" id="GO:0004930">
    <property type="term" value="F:G protein-coupled receptor activity"/>
    <property type="evidence" value="ECO:0007669"/>
    <property type="project" value="InterPro"/>
</dbReference>
<reference evidence="17" key="1">
    <citation type="submission" date="2021-02" db="EMBL/GenBank/DDBJ databases">
        <authorList>
            <person name="Nowell W R."/>
        </authorList>
    </citation>
    <scope>NUCLEOTIDE SEQUENCE</scope>
</reference>
<dbReference type="OrthoDB" id="5984008at2759"/>
<evidence type="ECO:0000256" key="11">
    <source>
        <dbReference type="ARBA" id="ARBA00023286"/>
    </source>
</evidence>
<dbReference type="Gene3D" id="3.40.50.2300">
    <property type="match status" value="2"/>
</dbReference>
<evidence type="ECO:0000256" key="3">
    <source>
        <dbReference type="ARBA" id="ARBA00022692"/>
    </source>
</evidence>
<dbReference type="GO" id="GO:0045211">
    <property type="term" value="C:postsynaptic membrane"/>
    <property type="evidence" value="ECO:0007669"/>
    <property type="project" value="UniProtKB-SubCell"/>
</dbReference>
<evidence type="ECO:0000313" key="18">
    <source>
        <dbReference type="Proteomes" id="UP000663882"/>
    </source>
</evidence>
<dbReference type="SUPFAM" id="SSF53850">
    <property type="entry name" value="Periplasmic binding protein-like II"/>
    <property type="match status" value="1"/>
</dbReference>
<dbReference type="PANTHER" id="PTHR18966">
    <property type="entry name" value="IONOTROPIC GLUTAMATE RECEPTOR"/>
    <property type="match status" value="1"/>
</dbReference>
<evidence type="ECO:0000256" key="4">
    <source>
        <dbReference type="ARBA" id="ARBA00022989"/>
    </source>
</evidence>
<dbReference type="EMBL" id="CAJNOO010000848">
    <property type="protein sequence ID" value="CAF1046868.1"/>
    <property type="molecule type" value="Genomic_DNA"/>
</dbReference>
<dbReference type="AlphaFoldDB" id="A0A814K5K5"/>
<sequence>MTSMALTRLIVLIYIRVFVVSSNGIQIVGVFPKADQFVSDGIESHNTIQWSIQAMEMFRTAILLSHKYGINVDGYPINYSIIETVTDINGFSALHLICEHISDPRKASIVGIVGPATSNDVRFLAPFAAQIGLPFVSYGATNDDLSDSRLYPTFYRTVPSDSFLVEAIVELFEQFSWKTCIIICEKSDYGYGGLKLISEHHNRRLCIKDQLTFDTRSNRFNVDLKQKLKMSRSRIVLVWANQSTSTVIIQHALKADLVGGSFVWVTTNQVILTEFNGTDRQKLIGLLTVMPIHGSDLTEGVNQTLLNDALAIWRNSTDYKSSYPANLTGISSFAMFTFDAAWILIEALNKLSSDDSPSLVTTPFCFNSSLMNSNNFHKNLEEIYFSGVSGIVQFAKNVSNNRIGSTYYVLYNVQPTRITSTNLKYRKVLKWSGTGEKWKNFNHSQTIGIIWPQNSNEIPRDYLLIGVPRGTPYHKLVSMVAENNSQWDISISDTRITTNRLDSVDFSVPIHENTIRVIIRDNSYSSAFSLFSFLSPFTWDVWLVLAALIIYSGVLLYYFEQKSNTNEITQTKNFRVTIIELCQMLSNLMSFDHGFHLTRMSSRIIIIGLNALGTIIVAIYTANLSSFLTLRRTQPLISGIDDIKNGRLPFSRIGILTNSATADYYVQNISSIYFPLSTSDEIFARLLDNSIDAALWGSSVLEYTTANYFCQQLTVVGVGALKSSIGIVMHKDWEYKDTLNRNIQTMRDSGILEQLEKKWFGQHKCFDSSKSLYGKDETGGKHENDKFSLDMMGGLFITFIFLSIIALFLHFYHVRITIVASIRLYIKRMKIFFRKIITFD</sequence>
<evidence type="ECO:0000256" key="6">
    <source>
        <dbReference type="ARBA" id="ARBA00023065"/>
    </source>
</evidence>
<keyword evidence="15" id="KW-0732">Signal</keyword>
<dbReference type="InterPro" id="IPR015683">
    <property type="entry name" value="Ionotropic_Glu_rcpt"/>
</dbReference>
<keyword evidence="7 14" id="KW-0472">Membrane</keyword>
<dbReference type="Gene3D" id="3.40.190.10">
    <property type="entry name" value="Periplasmic binding protein-like II"/>
    <property type="match status" value="3"/>
</dbReference>
<keyword evidence="11" id="KW-1071">Ligand-gated ion channel</keyword>
<keyword evidence="3 14" id="KW-0812">Transmembrane</keyword>
<feature type="chain" id="PRO_5032369705" description="Ionotropic glutamate receptor C-terminal domain-containing protein" evidence="15">
    <location>
        <begin position="25"/>
        <end position="840"/>
    </location>
</feature>
<evidence type="ECO:0000256" key="9">
    <source>
        <dbReference type="ARBA" id="ARBA00023180"/>
    </source>
</evidence>
<feature type="transmembrane region" description="Helical" evidence="14">
    <location>
        <begin position="795"/>
        <end position="826"/>
    </location>
</feature>
<evidence type="ECO:0000259" key="16">
    <source>
        <dbReference type="SMART" id="SM00079"/>
    </source>
</evidence>
<evidence type="ECO:0000256" key="1">
    <source>
        <dbReference type="ARBA" id="ARBA00004141"/>
    </source>
</evidence>
<comment type="subcellular location">
    <subcellularLocation>
        <location evidence="1">Membrane</location>
        <topology evidence="1">Multi-pass membrane protein</topology>
    </subcellularLocation>
    <subcellularLocation>
        <location evidence="13">Postsynaptic cell membrane</location>
    </subcellularLocation>
</comment>
<dbReference type="SUPFAM" id="SSF53822">
    <property type="entry name" value="Periplasmic binding protein-like I"/>
    <property type="match status" value="1"/>
</dbReference>
<feature type="transmembrane region" description="Helical" evidence="14">
    <location>
        <begin position="604"/>
        <end position="622"/>
    </location>
</feature>
<dbReference type="Pfam" id="PF00060">
    <property type="entry name" value="Lig_chan"/>
    <property type="match status" value="1"/>
</dbReference>
<comment type="caution">
    <text evidence="17">The sequence shown here is derived from an EMBL/GenBank/DDBJ whole genome shotgun (WGS) entry which is preliminary data.</text>
</comment>
<proteinExistence type="predicted"/>
<dbReference type="SMART" id="SM00079">
    <property type="entry name" value="PBPe"/>
    <property type="match status" value="1"/>
</dbReference>
<keyword evidence="6" id="KW-0406">Ion transport</keyword>
<dbReference type="GO" id="GO:0015276">
    <property type="term" value="F:ligand-gated monoatomic ion channel activity"/>
    <property type="evidence" value="ECO:0007669"/>
    <property type="project" value="InterPro"/>
</dbReference>
<evidence type="ECO:0000256" key="5">
    <source>
        <dbReference type="ARBA" id="ARBA00023018"/>
    </source>
</evidence>
<keyword evidence="5" id="KW-0770">Synapse</keyword>
<name>A0A814K5K5_9BILA</name>
<dbReference type="InterPro" id="IPR028082">
    <property type="entry name" value="Peripla_BP_I"/>
</dbReference>
<evidence type="ECO:0000256" key="8">
    <source>
        <dbReference type="ARBA" id="ARBA00023170"/>
    </source>
</evidence>